<sequence>MLKSARVALEFAREKEEGRFFQAMNVLVYSAFAVEAYFNHLGAHLDSNWESKERKLSKFKKLRQFNERLELNQDLSKEPFRSVMDVFDFRDALAHGKTEEVERQETVELSEDELRSYMIGTKWMDACTLENAARIFSNVEEAIRQLHKAAGLGEYPFIHYHSSAYSLA</sequence>
<evidence type="ECO:0008006" key="3">
    <source>
        <dbReference type="Google" id="ProtNLM"/>
    </source>
</evidence>
<gene>
    <name evidence="1" type="ORF">SAMN02745117_02532</name>
</gene>
<proteinExistence type="predicted"/>
<organism evidence="1 2">
    <name type="scientific">Lampropedia hyalina DSM 16112</name>
    <dbReference type="NCBI Taxonomy" id="1122156"/>
    <lineage>
        <taxon>Bacteria</taxon>
        <taxon>Pseudomonadati</taxon>
        <taxon>Pseudomonadota</taxon>
        <taxon>Betaproteobacteria</taxon>
        <taxon>Burkholderiales</taxon>
        <taxon>Comamonadaceae</taxon>
        <taxon>Lampropedia</taxon>
    </lineage>
</organism>
<evidence type="ECO:0000313" key="1">
    <source>
        <dbReference type="EMBL" id="SHF74501.1"/>
    </source>
</evidence>
<dbReference type="Proteomes" id="UP000184327">
    <property type="component" value="Unassembled WGS sequence"/>
</dbReference>
<accession>A0A1M5E611</accession>
<keyword evidence="2" id="KW-1185">Reference proteome</keyword>
<protein>
    <recommendedName>
        <fullName evidence="3">HEPN AbiU2-like domain-containing protein</fullName>
    </recommendedName>
</protein>
<name>A0A1M5E611_9BURK</name>
<dbReference type="AlphaFoldDB" id="A0A1M5E611"/>
<dbReference type="EMBL" id="FQUZ01000038">
    <property type="protein sequence ID" value="SHF74501.1"/>
    <property type="molecule type" value="Genomic_DNA"/>
</dbReference>
<evidence type="ECO:0000313" key="2">
    <source>
        <dbReference type="Proteomes" id="UP000184327"/>
    </source>
</evidence>
<reference evidence="1 2" key="1">
    <citation type="submission" date="2016-11" db="EMBL/GenBank/DDBJ databases">
        <authorList>
            <person name="Jaros S."/>
            <person name="Januszkiewicz K."/>
            <person name="Wedrychowicz H."/>
        </authorList>
    </citation>
    <scope>NUCLEOTIDE SEQUENCE [LARGE SCALE GENOMIC DNA]</scope>
    <source>
        <strain evidence="1 2">DSM 16112</strain>
    </source>
</reference>